<evidence type="ECO:0000256" key="10">
    <source>
        <dbReference type="ARBA" id="ARBA00023002"/>
    </source>
</evidence>
<keyword evidence="5" id="KW-0963">Cytoplasm</keyword>
<dbReference type="InterPro" id="IPR032037">
    <property type="entry name" value="MMACHC"/>
</dbReference>
<comment type="cofactor">
    <cofactor evidence="1">
        <name>FMN</name>
        <dbReference type="ChEBI" id="CHEBI:58210"/>
    </cofactor>
</comment>
<evidence type="ECO:0000256" key="3">
    <source>
        <dbReference type="ARBA" id="ARBA00004496"/>
    </source>
</evidence>
<evidence type="ECO:0000313" key="13">
    <source>
        <dbReference type="WBParaSite" id="Pan_g12550.t1"/>
    </source>
</evidence>
<dbReference type="GO" id="GO:0009235">
    <property type="term" value="P:cobalamin metabolic process"/>
    <property type="evidence" value="ECO:0007669"/>
    <property type="project" value="TreeGrafter"/>
</dbReference>
<evidence type="ECO:0000256" key="11">
    <source>
        <dbReference type="ARBA" id="ARBA00031313"/>
    </source>
</evidence>
<keyword evidence="9" id="KW-0521">NADP</keyword>
<protein>
    <recommendedName>
        <fullName evidence="11">Cyanocobalamin reductase (cyanide-eliminating)</fullName>
    </recommendedName>
</protein>
<evidence type="ECO:0000256" key="2">
    <source>
        <dbReference type="ARBA" id="ARBA00001974"/>
    </source>
</evidence>
<dbReference type="Proteomes" id="UP000492821">
    <property type="component" value="Unassembled WGS sequence"/>
</dbReference>
<keyword evidence="8" id="KW-0274">FAD</keyword>
<evidence type="ECO:0000256" key="4">
    <source>
        <dbReference type="ARBA" id="ARBA00007762"/>
    </source>
</evidence>
<evidence type="ECO:0000256" key="8">
    <source>
        <dbReference type="ARBA" id="ARBA00022827"/>
    </source>
</evidence>
<accession>A0A7E4UT97</accession>
<evidence type="ECO:0000256" key="6">
    <source>
        <dbReference type="ARBA" id="ARBA00022630"/>
    </source>
</evidence>
<evidence type="ECO:0000256" key="7">
    <source>
        <dbReference type="ARBA" id="ARBA00022643"/>
    </source>
</evidence>
<dbReference type="GO" id="GO:0033787">
    <property type="term" value="F:cyanocobalamin reductase (cyanide-eliminating) (NADP+) activity"/>
    <property type="evidence" value="ECO:0007669"/>
    <property type="project" value="TreeGrafter"/>
</dbReference>
<evidence type="ECO:0000256" key="1">
    <source>
        <dbReference type="ARBA" id="ARBA00001917"/>
    </source>
</evidence>
<reference evidence="13" key="2">
    <citation type="submission" date="2020-10" db="UniProtKB">
        <authorList>
            <consortium name="WormBaseParasite"/>
        </authorList>
    </citation>
    <scope>IDENTIFICATION</scope>
</reference>
<dbReference type="PANTHER" id="PTHR31457:SF2">
    <property type="entry name" value="CYANOCOBALAMIN REDUCTASE _ ALKYLCOBALAMIN DEALKYLASE"/>
    <property type="match status" value="1"/>
</dbReference>
<comment type="subcellular location">
    <subcellularLocation>
        <location evidence="3">Cytoplasm</location>
    </subcellularLocation>
</comment>
<proteinExistence type="inferred from homology"/>
<sequence>MADYEKIFKRVEELLPESDGFECYKFKIGLYNTAVNEHFKLPCDDDTFAILVLNTPKMFETSFKTWLQGEYEPGDSLEDLKEKVMNPIQDFMKETLQKVPDEFPDLKVETIHDFDMTPMRRPRILMCTCGHVAGAAYYFRPQLVFQNTEAIETCFPVLPEKPIIGVSLHPKYGGHFAFRAVYIFHDVKLPSDFVQLPPSSCLNSKTEIEQLLVLFNLHWRDGRFRDCGDPIERYSQLQLDFFAKPPADRWEVIRHWFPSLRPSSPPSTSS</sequence>
<dbReference type="WBParaSite" id="Pan_g12550.t1">
    <property type="protein sequence ID" value="Pan_g12550.t1"/>
    <property type="gene ID" value="Pan_g12550"/>
</dbReference>
<dbReference type="CDD" id="cd12959">
    <property type="entry name" value="MMACHC-like"/>
    <property type="match status" value="1"/>
</dbReference>
<evidence type="ECO:0000256" key="5">
    <source>
        <dbReference type="ARBA" id="ARBA00022490"/>
    </source>
</evidence>
<keyword evidence="6" id="KW-0285">Flavoprotein</keyword>
<evidence type="ECO:0000256" key="9">
    <source>
        <dbReference type="ARBA" id="ARBA00022857"/>
    </source>
</evidence>
<keyword evidence="7" id="KW-0288">FMN</keyword>
<name>A0A7E4UT97_PANRE</name>
<comment type="similarity">
    <text evidence="4">Belongs to the MMACHC family.</text>
</comment>
<organism evidence="12 13">
    <name type="scientific">Panagrellus redivivus</name>
    <name type="common">Microworm</name>
    <dbReference type="NCBI Taxonomy" id="6233"/>
    <lineage>
        <taxon>Eukaryota</taxon>
        <taxon>Metazoa</taxon>
        <taxon>Ecdysozoa</taxon>
        <taxon>Nematoda</taxon>
        <taxon>Chromadorea</taxon>
        <taxon>Rhabditida</taxon>
        <taxon>Tylenchina</taxon>
        <taxon>Panagrolaimomorpha</taxon>
        <taxon>Panagrolaimoidea</taxon>
        <taxon>Panagrolaimidae</taxon>
        <taxon>Panagrellus</taxon>
    </lineage>
</organism>
<dbReference type="GO" id="GO:0032451">
    <property type="term" value="F:demethylase activity"/>
    <property type="evidence" value="ECO:0007669"/>
    <property type="project" value="TreeGrafter"/>
</dbReference>
<reference evidence="12" key="1">
    <citation type="journal article" date="2013" name="Genetics">
        <title>The draft genome and transcriptome of Panagrellus redivivus are shaped by the harsh demands of a free-living lifestyle.</title>
        <authorList>
            <person name="Srinivasan J."/>
            <person name="Dillman A.R."/>
            <person name="Macchietto M.G."/>
            <person name="Heikkinen L."/>
            <person name="Lakso M."/>
            <person name="Fracchia K.M."/>
            <person name="Antoshechkin I."/>
            <person name="Mortazavi A."/>
            <person name="Wong G."/>
            <person name="Sternberg P.W."/>
        </authorList>
    </citation>
    <scope>NUCLEOTIDE SEQUENCE [LARGE SCALE GENOMIC DNA]</scope>
    <source>
        <strain evidence="12">MT8872</strain>
    </source>
</reference>
<dbReference type="Pfam" id="PF16690">
    <property type="entry name" value="MMACHC"/>
    <property type="match status" value="1"/>
</dbReference>
<dbReference type="GO" id="GO:0071949">
    <property type="term" value="F:FAD binding"/>
    <property type="evidence" value="ECO:0007669"/>
    <property type="project" value="TreeGrafter"/>
</dbReference>
<dbReference type="PANTHER" id="PTHR31457">
    <property type="entry name" value="METHYLMALONIC ACIDURIA AND HOMOCYSTINURIA TYPE C PROTEIN"/>
    <property type="match status" value="1"/>
</dbReference>
<dbReference type="AlphaFoldDB" id="A0A7E4UT97"/>
<evidence type="ECO:0000313" key="12">
    <source>
        <dbReference type="Proteomes" id="UP000492821"/>
    </source>
</evidence>
<comment type="cofactor">
    <cofactor evidence="2">
        <name>FAD</name>
        <dbReference type="ChEBI" id="CHEBI:57692"/>
    </cofactor>
</comment>
<dbReference type="GO" id="GO:0005737">
    <property type="term" value="C:cytoplasm"/>
    <property type="evidence" value="ECO:0007669"/>
    <property type="project" value="UniProtKB-SubCell"/>
</dbReference>
<keyword evidence="10" id="KW-0560">Oxidoreductase</keyword>
<keyword evidence="12" id="KW-1185">Reference proteome</keyword>